<comment type="caution">
    <text evidence="3">The sequence shown here is derived from an EMBL/GenBank/DDBJ whole genome shotgun (WGS) entry which is preliminary data.</text>
</comment>
<dbReference type="AlphaFoldDB" id="A0A2U1JNC0"/>
<name>A0A2U1JNC0_9FLAO</name>
<accession>A0A2U1JNC0</accession>
<dbReference type="RefSeq" id="WP_116764508.1">
    <property type="nucleotide sequence ID" value="NZ_QCZH01000025.1"/>
</dbReference>
<proteinExistence type="predicted"/>
<evidence type="ECO:0000256" key="1">
    <source>
        <dbReference type="SAM" id="MobiDB-lite"/>
    </source>
</evidence>
<protein>
    <submittedName>
        <fullName evidence="3">DUF2807 domain-containing protein</fullName>
    </submittedName>
</protein>
<feature type="compositionally biased region" description="Basic and acidic residues" evidence="1">
    <location>
        <begin position="233"/>
        <end position="246"/>
    </location>
</feature>
<feature type="domain" description="Putative auto-transporter adhesin head GIN" evidence="2">
    <location>
        <begin position="49"/>
        <end position="230"/>
    </location>
</feature>
<dbReference type="InterPro" id="IPR021255">
    <property type="entry name" value="DUF2807"/>
</dbReference>
<sequence>MLKIITLITKFIIVALTALLFGSCNQLGEINAITGSGHVTTEKRNVQGDFKSVSVNKAIDLIIEQSDKTEIIVEADDNLQKEITTTVENGVLVITCKYGNFLNVASKKVTVKMPVIEELEARSAATINSKSILKGNRLSLTSSSAASINAEVEYESIQLTTSSGSNQSIKGKTLRLEASTSSGSVIDTSELLANEVVAKSSSGGSIRVHPIVSLKAEASSGATISYNTTPKSIQKEEHSGGSVHQE</sequence>
<feature type="region of interest" description="Disordered" evidence="1">
    <location>
        <begin position="225"/>
        <end position="246"/>
    </location>
</feature>
<dbReference type="Proteomes" id="UP000245618">
    <property type="component" value="Unassembled WGS sequence"/>
</dbReference>
<gene>
    <name evidence="3" type="ORF">DB891_15585</name>
</gene>
<dbReference type="Gene3D" id="2.160.20.120">
    <property type="match status" value="1"/>
</dbReference>
<reference evidence="3 4" key="1">
    <citation type="submission" date="2018-04" db="EMBL/GenBank/DDBJ databases">
        <title>Flavobacterium sp. nov., isolated from glacier ice.</title>
        <authorList>
            <person name="Liu Q."/>
            <person name="Xin Y.-H."/>
        </authorList>
    </citation>
    <scope>NUCLEOTIDE SEQUENCE [LARGE SCALE GENOMIC DNA]</scope>
    <source>
        <strain evidence="3 4">LB2P30</strain>
    </source>
</reference>
<dbReference type="Pfam" id="PF10988">
    <property type="entry name" value="DUF2807"/>
    <property type="match status" value="1"/>
</dbReference>
<evidence type="ECO:0000313" key="4">
    <source>
        <dbReference type="Proteomes" id="UP000245618"/>
    </source>
</evidence>
<evidence type="ECO:0000313" key="3">
    <source>
        <dbReference type="EMBL" id="PWA06666.1"/>
    </source>
</evidence>
<organism evidence="3 4">
    <name type="scientific">Flavobacterium laiguense</name>
    <dbReference type="NCBI Taxonomy" id="2169409"/>
    <lineage>
        <taxon>Bacteria</taxon>
        <taxon>Pseudomonadati</taxon>
        <taxon>Bacteroidota</taxon>
        <taxon>Flavobacteriia</taxon>
        <taxon>Flavobacteriales</taxon>
        <taxon>Flavobacteriaceae</taxon>
        <taxon>Flavobacterium</taxon>
    </lineage>
</organism>
<dbReference type="OrthoDB" id="1422484at2"/>
<dbReference type="EMBL" id="QCZH01000025">
    <property type="protein sequence ID" value="PWA06666.1"/>
    <property type="molecule type" value="Genomic_DNA"/>
</dbReference>
<keyword evidence="4" id="KW-1185">Reference proteome</keyword>
<dbReference type="PROSITE" id="PS51257">
    <property type="entry name" value="PROKAR_LIPOPROTEIN"/>
    <property type="match status" value="1"/>
</dbReference>
<evidence type="ECO:0000259" key="2">
    <source>
        <dbReference type="Pfam" id="PF10988"/>
    </source>
</evidence>